<gene>
    <name evidence="1" type="ORF">SBAD_LOCUS12191</name>
</gene>
<keyword evidence="2" id="KW-1185">Reference proteome</keyword>
<reference evidence="1 2" key="2">
    <citation type="submission" date="2018-11" db="EMBL/GenBank/DDBJ databases">
        <authorList>
            <consortium name="Pathogen Informatics"/>
        </authorList>
    </citation>
    <scope>NUCLEOTIDE SEQUENCE [LARGE SCALE GENOMIC DNA]</scope>
</reference>
<accession>A0A183J8J3</accession>
<evidence type="ECO:0000313" key="1">
    <source>
        <dbReference type="EMBL" id="VDP46244.1"/>
    </source>
</evidence>
<dbReference type="WBParaSite" id="SBAD_0001259601-mRNA-1">
    <property type="protein sequence ID" value="SBAD_0001259601-mRNA-1"/>
    <property type="gene ID" value="SBAD_0001259601"/>
</dbReference>
<dbReference type="Proteomes" id="UP000270296">
    <property type="component" value="Unassembled WGS sequence"/>
</dbReference>
<protein>
    <submittedName>
        <fullName evidence="3">DUF3456 domain-containing protein</fullName>
    </submittedName>
</protein>
<evidence type="ECO:0000313" key="2">
    <source>
        <dbReference type="Proteomes" id="UP000270296"/>
    </source>
</evidence>
<name>A0A183J8J3_9BILA</name>
<proteinExistence type="predicted"/>
<sequence length="186" mass="21539">MAFVCDRSGDIFCEMFNAISSLKSYNDGSFARSYGQKLVGDLQTIAECGKNDLEEARLEWQEKFRSFDVNCEYITSDDDNYWWLNDMLDMCRHRLCMCLQNWNNVLTDFLSSSKKKNSENDKVAITADDCIETSTASLSAERNSDKYESCFLEKSVCDLSCRSYIWQWYRAKIGSHLEFGESKRPA</sequence>
<organism evidence="3">
    <name type="scientific">Soboliphyme baturini</name>
    <dbReference type="NCBI Taxonomy" id="241478"/>
    <lineage>
        <taxon>Eukaryota</taxon>
        <taxon>Metazoa</taxon>
        <taxon>Ecdysozoa</taxon>
        <taxon>Nematoda</taxon>
        <taxon>Enoplea</taxon>
        <taxon>Dorylaimia</taxon>
        <taxon>Dioctophymatida</taxon>
        <taxon>Dioctophymatoidea</taxon>
        <taxon>Soboliphymatidae</taxon>
        <taxon>Soboliphyme</taxon>
    </lineage>
</organism>
<evidence type="ECO:0000313" key="3">
    <source>
        <dbReference type="WBParaSite" id="SBAD_0001259601-mRNA-1"/>
    </source>
</evidence>
<reference evidence="3" key="1">
    <citation type="submission" date="2016-06" db="UniProtKB">
        <authorList>
            <consortium name="WormBaseParasite"/>
        </authorList>
    </citation>
    <scope>IDENTIFICATION</scope>
</reference>
<dbReference type="AlphaFoldDB" id="A0A183J8J3"/>
<dbReference type="EMBL" id="UZAM01017162">
    <property type="protein sequence ID" value="VDP46244.1"/>
    <property type="molecule type" value="Genomic_DNA"/>
</dbReference>